<dbReference type="AlphaFoldDB" id="A0A0A9HTZ7"/>
<accession>A0A0A9HTZ7</accession>
<reference evidence="1" key="2">
    <citation type="journal article" date="2015" name="Data Brief">
        <title>Shoot transcriptome of the giant reed, Arundo donax.</title>
        <authorList>
            <person name="Barrero R.A."/>
            <person name="Guerrero F.D."/>
            <person name="Moolhuijzen P."/>
            <person name="Goolsby J.A."/>
            <person name="Tidwell J."/>
            <person name="Bellgard S.E."/>
            <person name="Bellgard M.I."/>
        </authorList>
    </citation>
    <scope>NUCLEOTIDE SEQUENCE</scope>
    <source>
        <tissue evidence="1">Shoot tissue taken approximately 20 cm above the soil surface</tissue>
    </source>
</reference>
<protein>
    <submittedName>
        <fullName evidence="1">Uncharacterized protein</fullName>
    </submittedName>
</protein>
<proteinExistence type="predicted"/>
<dbReference type="EMBL" id="GBRH01159520">
    <property type="protein sequence ID" value="JAE38376.1"/>
    <property type="molecule type" value="Transcribed_RNA"/>
</dbReference>
<sequence length="21" mass="2488">MMKLCCQLFIINTFSEVLIQL</sequence>
<organism evidence="1">
    <name type="scientific">Arundo donax</name>
    <name type="common">Giant reed</name>
    <name type="synonym">Donax arundinaceus</name>
    <dbReference type="NCBI Taxonomy" id="35708"/>
    <lineage>
        <taxon>Eukaryota</taxon>
        <taxon>Viridiplantae</taxon>
        <taxon>Streptophyta</taxon>
        <taxon>Embryophyta</taxon>
        <taxon>Tracheophyta</taxon>
        <taxon>Spermatophyta</taxon>
        <taxon>Magnoliopsida</taxon>
        <taxon>Liliopsida</taxon>
        <taxon>Poales</taxon>
        <taxon>Poaceae</taxon>
        <taxon>PACMAD clade</taxon>
        <taxon>Arundinoideae</taxon>
        <taxon>Arundineae</taxon>
        <taxon>Arundo</taxon>
    </lineage>
</organism>
<reference evidence="1" key="1">
    <citation type="submission" date="2014-09" db="EMBL/GenBank/DDBJ databases">
        <authorList>
            <person name="Magalhaes I.L.F."/>
            <person name="Oliveira U."/>
            <person name="Santos F.R."/>
            <person name="Vidigal T.H.D.A."/>
            <person name="Brescovit A.D."/>
            <person name="Santos A.J."/>
        </authorList>
    </citation>
    <scope>NUCLEOTIDE SEQUENCE</scope>
    <source>
        <tissue evidence="1">Shoot tissue taken approximately 20 cm above the soil surface</tissue>
    </source>
</reference>
<name>A0A0A9HTZ7_ARUDO</name>
<evidence type="ECO:0000313" key="1">
    <source>
        <dbReference type="EMBL" id="JAE38376.1"/>
    </source>
</evidence>